<reference evidence="4 5" key="1">
    <citation type="submission" date="2018-06" db="EMBL/GenBank/DDBJ databases">
        <authorList>
            <consortium name="Pathogen Informatics"/>
            <person name="Doyle S."/>
        </authorList>
    </citation>
    <scope>NUCLEOTIDE SEQUENCE [LARGE SCALE GENOMIC DNA]</scope>
    <source>
        <strain evidence="4 5">NCTC12112</strain>
    </source>
</reference>
<comment type="caution">
    <text evidence="2">Lacks conserved residue(s) required for the propagation of feature annotation.</text>
</comment>
<dbReference type="Proteomes" id="UP000249008">
    <property type="component" value="Chromosome 1"/>
</dbReference>
<dbReference type="GO" id="GO:0046475">
    <property type="term" value="P:glycerophospholipid catabolic process"/>
    <property type="evidence" value="ECO:0007669"/>
    <property type="project" value="TreeGrafter"/>
</dbReference>
<evidence type="ECO:0000313" key="4">
    <source>
        <dbReference type="EMBL" id="SQJ06811.1"/>
    </source>
</evidence>
<organism evidence="4 5">
    <name type="scientific">Fusobacterium ulcerans</name>
    <dbReference type="NCBI Taxonomy" id="861"/>
    <lineage>
        <taxon>Bacteria</taxon>
        <taxon>Fusobacteriati</taxon>
        <taxon>Fusobacteriota</taxon>
        <taxon>Fusobacteriia</taxon>
        <taxon>Fusobacteriales</taxon>
        <taxon>Fusobacteriaceae</taxon>
        <taxon>Fusobacterium</taxon>
    </lineage>
</organism>
<dbReference type="InterPro" id="IPR002641">
    <property type="entry name" value="PNPLA_dom"/>
</dbReference>
<evidence type="ECO:0000256" key="2">
    <source>
        <dbReference type="PROSITE-ProRule" id="PRU01161"/>
    </source>
</evidence>
<dbReference type="Gene3D" id="3.40.1090.10">
    <property type="entry name" value="Cytosolic phospholipase A2 catalytic domain"/>
    <property type="match status" value="2"/>
</dbReference>
<feature type="active site" description="Nucleophile" evidence="2">
    <location>
        <position position="46"/>
    </location>
</feature>
<proteinExistence type="predicted"/>
<dbReference type="KEGG" id="ful:C4N20_00820"/>
<evidence type="ECO:0000259" key="3">
    <source>
        <dbReference type="PROSITE" id="PS51635"/>
    </source>
</evidence>
<dbReference type="EMBL" id="LS483487">
    <property type="protein sequence ID" value="SQJ06811.1"/>
    <property type="molecule type" value="Genomic_DNA"/>
</dbReference>
<dbReference type="AlphaFoldDB" id="A0AAX2JBK3"/>
<dbReference type="GeneID" id="78453331"/>
<evidence type="ECO:0000313" key="5">
    <source>
        <dbReference type="Proteomes" id="UP000249008"/>
    </source>
</evidence>
<dbReference type="PANTHER" id="PTHR10728:SF40">
    <property type="entry name" value="PATATIN FAMILY PROTEIN"/>
    <property type="match status" value="1"/>
</dbReference>
<accession>A0AAX2JBK3</accession>
<feature type="domain" description="PNPLA" evidence="3">
    <location>
        <begin position="11"/>
        <end position="227"/>
    </location>
</feature>
<dbReference type="InterPro" id="IPR016035">
    <property type="entry name" value="Acyl_Trfase/lysoPLipase"/>
</dbReference>
<protein>
    <submittedName>
        <fullName evidence="4">Patatin-like phospholipase</fullName>
    </submittedName>
</protein>
<dbReference type="PANTHER" id="PTHR10728">
    <property type="entry name" value="CYTOSOLIC PHOSPHOLIPASE A2"/>
    <property type="match status" value="1"/>
</dbReference>
<name>A0AAX2JBK3_9FUSO</name>
<sequence length="374" mass="42215">MDKKEIKIGLALSGGGMRATLFHLGILKWLAEMKLLENIEHVSTVSGGSICAGLVYSSNNMKWPSSKEYLEKVLPEIKKKILDKDVTFGAFGKTLEGWDIKKLFESKTESLAKTMKKYWKMDGIIKELSEKPAWYINCTTFETGKCFRFSQKRCGDYKIGYFDGSNFPIAEAVAASAGFPILIGMTEVKTDKYIWKNYEGEEVKLPADKIHLWDGGVYDNLGIEALYKPDNGGECRKGINFCIVSDASAGTEEFTKPSKNLFGKLTDIKRLVDIDMDQVAGLRLRNFVDFIINKKSGMCVKIGNSAEKITARGIIDEKVKERLLKECLGKEESEKLKNYPTTLFKPSEKDFDLIVRHGYENAKCVYYSYESTLK</sequence>
<evidence type="ECO:0000256" key="1">
    <source>
        <dbReference type="ARBA" id="ARBA00023098"/>
    </source>
</evidence>
<keyword evidence="2" id="KW-0378">Hydrolase</keyword>
<dbReference type="GO" id="GO:0004623">
    <property type="term" value="F:phospholipase A2 activity"/>
    <property type="evidence" value="ECO:0007669"/>
    <property type="project" value="TreeGrafter"/>
</dbReference>
<dbReference type="Pfam" id="PF01734">
    <property type="entry name" value="Patatin"/>
    <property type="match status" value="1"/>
</dbReference>
<gene>
    <name evidence="4" type="ORF">NCTC12112_02038</name>
</gene>
<dbReference type="GO" id="GO:0005829">
    <property type="term" value="C:cytosol"/>
    <property type="evidence" value="ECO:0007669"/>
    <property type="project" value="TreeGrafter"/>
</dbReference>
<keyword evidence="1 2" id="KW-0443">Lipid metabolism</keyword>
<dbReference type="PROSITE" id="PS51635">
    <property type="entry name" value="PNPLA"/>
    <property type="match status" value="1"/>
</dbReference>
<feature type="short sequence motif" description="DGA/G" evidence="2">
    <location>
        <begin position="214"/>
        <end position="216"/>
    </location>
</feature>
<dbReference type="RefSeq" id="WP_005981874.1">
    <property type="nucleotide sequence ID" value="NZ_CABKNW010000005.1"/>
</dbReference>
<dbReference type="SUPFAM" id="SSF52151">
    <property type="entry name" value="FabD/lysophospholipase-like"/>
    <property type="match status" value="1"/>
</dbReference>
<feature type="active site" description="Proton acceptor" evidence="2">
    <location>
        <position position="214"/>
    </location>
</feature>
<keyword evidence="2" id="KW-0442">Lipid degradation</keyword>